<evidence type="ECO:0000313" key="7">
    <source>
        <dbReference type="Proteomes" id="UP000578449"/>
    </source>
</evidence>
<dbReference type="Gene3D" id="3.40.190.10">
    <property type="entry name" value="Periplasmic binding protein-like II"/>
    <property type="match status" value="1"/>
</dbReference>
<dbReference type="PROSITE" id="PS51318">
    <property type="entry name" value="TAT"/>
    <property type="match status" value="1"/>
</dbReference>
<dbReference type="GO" id="GO:0015833">
    <property type="term" value="P:peptide transport"/>
    <property type="evidence" value="ECO:0007669"/>
    <property type="project" value="TreeGrafter"/>
</dbReference>
<evidence type="ECO:0000313" key="6">
    <source>
        <dbReference type="EMBL" id="MBB5139265.1"/>
    </source>
</evidence>
<dbReference type="GO" id="GO:0042597">
    <property type="term" value="C:periplasmic space"/>
    <property type="evidence" value="ECO:0007669"/>
    <property type="project" value="UniProtKB-ARBA"/>
</dbReference>
<dbReference type="InterPro" id="IPR039424">
    <property type="entry name" value="SBP_5"/>
</dbReference>
<evidence type="ECO:0000256" key="3">
    <source>
        <dbReference type="ARBA" id="ARBA00022729"/>
    </source>
</evidence>
<dbReference type="EMBL" id="JACHGN010000028">
    <property type="protein sequence ID" value="MBB5139265.1"/>
    <property type="molecule type" value="Genomic_DNA"/>
</dbReference>
<dbReference type="Pfam" id="PF00496">
    <property type="entry name" value="SBP_bac_5"/>
    <property type="match status" value="1"/>
</dbReference>
<dbReference type="PANTHER" id="PTHR30290">
    <property type="entry name" value="PERIPLASMIC BINDING COMPONENT OF ABC TRANSPORTER"/>
    <property type="match status" value="1"/>
</dbReference>
<accession>A0A840PTL8</accession>
<dbReference type="PIRSF" id="PIRSF002741">
    <property type="entry name" value="MppA"/>
    <property type="match status" value="1"/>
</dbReference>
<feature type="domain" description="Solute-binding protein family 5" evidence="5">
    <location>
        <begin position="95"/>
        <end position="428"/>
    </location>
</feature>
<dbReference type="InterPro" id="IPR030678">
    <property type="entry name" value="Peptide/Ni-bd"/>
</dbReference>
<dbReference type="PANTHER" id="PTHR30290:SF9">
    <property type="entry name" value="OLIGOPEPTIDE-BINDING PROTEIN APPA"/>
    <property type="match status" value="1"/>
</dbReference>
<keyword evidence="7" id="KW-1185">Reference proteome</keyword>
<dbReference type="InterPro" id="IPR006311">
    <property type="entry name" value="TAT_signal"/>
</dbReference>
<feature type="chain" id="PRO_5039071021" evidence="4">
    <location>
        <begin position="27"/>
        <end position="532"/>
    </location>
</feature>
<comment type="similarity">
    <text evidence="1">Belongs to the bacterial solute-binding protein 5 family.</text>
</comment>
<feature type="signal peptide" evidence="4">
    <location>
        <begin position="1"/>
        <end position="26"/>
    </location>
</feature>
<proteinExistence type="inferred from homology"/>
<reference evidence="6 7" key="1">
    <citation type="submission" date="2020-08" db="EMBL/GenBank/DDBJ databases">
        <title>Genomic Encyclopedia of Type Strains, Phase IV (KMG-IV): sequencing the most valuable type-strain genomes for metagenomic binning, comparative biology and taxonomic classification.</title>
        <authorList>
            <person name="Goeker M."/>
        </authorList>
    </citation>
    <scope>NUCLEOTIDE SEQUENCE [LARGE SCALE GENOMIC DNA]</scope>
    <source>
        <strain evidence="6 7">DSM 45615</strain>
    </source>
</reference>
<name>A0A840PTL8_9ACTN</name>
<dbReference type="GO" id="GO:0043190">
    <property type="term" value="C:ATP-binding cassette (ABC) transporter complex"/>
    <property type="evidence" value="ECO:0007669"/>
    <property type="project" value="InterPro"/>
</dbReference>
<sequence length="532" mass="59805">MNLSWKRRRTLLGAALAAALTLSACGSGGGGDDGKAAPAGRPQAGGTLVLQLPSEVTRGLNPLTSSDPTLMGLLSGTVYSKLVDVKTGPDTRSLEIVPDLAESWEISKDGLTYTFKLRDDVRWHDIPPVNGRPFTSDDVVATFEGLKKATMVHQWMIEPVRVIEAPDEHTVVFKLKRPYSPLLDYLAYHFNMILPREGVEGEFDLKTKAIGTGPFMLDRHTPDVEWVLKKNPDYFIPGRPYLDEIRRPIMTDIAAVTAALRSGRVDVGTTSDVNVAKQLESKGFQVSETPGAPVSIYINPKVEPFDDVRVRQAVVRAVDWAGMGENIRGRYNLTSMLRPDITPAALPREEVMRLRPYDPQGAKALLAQAGLPNGFTTKLMVQRVDDEDVREAQWIQDDLAKIGVKMEIEMVDPGTGIERRRNHDFAMAKALRGVHLPDQVWRDFEPQSLENYTQVDDAELNRLLERSRAELDEDKRNEIYRQMQVRMETQIVQAVYPIQKFDYSISRDRVRDLWPSPIYQGRRLADVWLSDS</sequence>
<evidence type="ECO:0000259" key="5">
    <source>
        <dbReference type="Pfam" id="PF00496"/>
    </source>
</evidence>
<dbReference type="PROSITE" id="PS51257">
    <property type="entry name" value="PROKAR_LIPOPROTEIN"/>
    <property type="match status" value="1"/>
</dbReference>
<evidence type="ECO:0000256" key="1">
    <source>
        <dbReference type="ARBA" id="ARBA00005695"/>
    </source>
</evidence>
<comment type="caution">
    <text evidence="6">The sequence shown here is derived from an EMBL/GenBank/DDBJ whole genome shotgun (WGS) entry which is preliminary data.</text>
</comment>
<gene>
    <name evidence="6" type="ORF">HNP84_009028</name>
</gene>
<keyword evidence="2" id="KW-0813">Transport</keyword>
<evidence type="ECO:0000256" key="2">
    <source>
        <dbReference type="ARBA" id="ARBA00022448"/>
    </source>
</evidence>
<dbReference type="SUPFAM" id="SSF53850">
    <property type="entry name" value="Periplasmic binding protein-like II"/>
    <property type="match status" value="1"/>
</dbReference>
<dbReference type="RefSeq" id="WP_185056100.1">
    <property type="nucleotide sequence ID" value="NZ_BAABIX010000026.1"/>
</dbReference>
<protein>
    <submittedName>
        <fullName evidence="6">ABC-type transport system substrate-binding protein</fullName>
    </submittedName>
</protein>
<evidence type="ECO:0000256" key="4">
    <source>
        <dbReference type="SAM" id="SignalP"/>
    </source>
</evidence>
<dbReference type="GO" id="GO:1904680">
    <property type="term" value="F:peptide transmembrane transporter activity"/>
    <property type="evidence" value="ECO:0007669"/>
    <property type="project" value="TreeGrafter"/>
</dbReference>
<dbReference type="Proteomes" id="UP000578449">
    <property type="component" value="Unassembled WGS sequence"/>
</dbReference>
<dbReference type="AlphaFoldDB" id="A0A840PTL8"/>
<dbReference type="InterPro" id="IPR000914">
    <property type="entry name" value="SBP_5_dom"/>
</dbReference>
<dbReference type="Gene3D" id="3.10.105.10">
    <property type="entry name" value="Dipeptide-binding Protein, Domain 3"/>
    <property type="match status" value="1"/>
</dbReference>
<organism evidence="6 7">
    <name type="scientific">Thermocatellispora tengchongensis</name>
    <dbReference type="NCBI Taxonomy" id="1073253"/>
    <lineage>
        <taxon>Bacteria</taxon>
        <taxon>Bacillati</taxon>
        <taxon>Actinomycetota</taxon>
        <taxon>Actinomycetes</taxon>
        <taxon>Streptosporangiales</taxon>
        <taxon>Streptosporangiaceae</taxon>
        <taxon>Thermocatellispora</taxon>
    </lineage>
</organism>
<keyword evidence="3 4" id="KW-0732">Signal</keyword>